<dbReference type="AlphaFoldDB" id="A0AAV9GNA9"/>
<accession>A0AAV9GNA9</accession>
<dbReference type="Proteomes" id="UP001321760">
    <property type="component" value="Unassembled WGS sequence"/>
</dbReference>
<gene>
    <name evidence="1" type="ORF">QBC34DRAFT_94252</name>
</gene>
<comment type="caution">
    <text evidence="1">The sequence shown here is derived from an EMBL/GenBank/DDBJ whole genome shotgun (WGS) entry which is preliminary data.</text>
</comment>
<evidence type="ECO:0000313" key="1">
    <source>
        <dbReference type="EMBL" id="KAK4449236.1"/>
    </source>
</evidence>
<sequence>MTASRVRARRFSLSSDASVCAEASCSASSHGYSTPYTSQLTCWSKQSRNWAVLSPICGRCLSLRRLLCLCDLVAFRAGGDSAVPKLRFAWIASVCQIRSSLPFLALEIESSRTSGNTLEEGFQMFHIHIRAPQTGSRSVIPCVFMRATSDRARPKRRWAAKKSRCCQSVLKLRLIPKTKASDAYQRHILHRNLRVCSGLFCEGGMFANTGSFPRLSRIWFGAVRSGTVSTRTRATNFQATNRL</sequence>
<dbReference type="EMBL" id="MU865938">
    <property type="protein sequence ID" value="KAK4449236.1"/>
    <property type="molecule type" value="Genomic_DNA"/>
</dbReference>
<reference evidence="1" key="1">
    <citation type="journal article" date="2023" name="Mol. Phylogenet. Evol.">
        <title>Genome-scale phylogeny and comparative genomics of the fungal order Sordariales.</title>
        <authorList>
            <person name="Hensen N."/>
            <person name="Bonometti L."/>
            <person name="Westerberg I."/>
            <person name="Brannstrom I.O."/>
            <person name="Guillou S."/>
            <person name="Cros-Aarteil S."/>
            <person name="Calhoun S."/>
            <person name="Haridas S."/>
            <person name="Kuo A."/>
            <person name="Mondo S."/>
            <person name="Pangilinan J."/>
            <person name="Riley R."/>
            <person name="LaButti K."/>
            <person name="Andreopoulos B."/>
            <person name="Lipzen A."/>
            <person name="Chen C."/>
            <person name="Yan M."/>
            <person name="Daum C."/>
            <person name="Ng V."/>
            <person name="Clum A."/>
            <person name="Steindorff A."/>
            <person name="Ohm R.A."/>
            <person name="Martin F."/>
            <person name="Silar P."/>
            <person name="Natvig D.O."/>
            <person name="Lalanne C."/>
            <person name="Gautier V."/>
            <person name="Ament-Velasquez S.L."/>
            <person name="Kruys A."/>
            <person name="Hutchinson M.I."/>
            <person name="Powell A.J."/>
            <person name="Barry K."/>
            <person name="Miller A.N."/>
            <person name="Grigoriev I.V."/>
            <person name="Debuchy R."/>
            <person name="Gladieux P."/>
            <person name="Hiltunen Thoren M."/>
            <person name="Johannesson H."/>
        </authorList>
    </citation>
    <scope>NUCLEOTIDE SEQUENCE</scope>
    <source>
        <strain evidence="1">PSN243</strain>
    </source>
</reference>
<keyword evidence="2" id="KW-1185">Reference proteome</keyword>
<organism evidence="1 2">
    <name type="scientific">Podospora aff. communis PSN243</name>
    <dbReference type="NCBI Taxonomy" id="3040156"/>
    <lineage>
        <taxon>Eukaryota</taxon>
        <taxon>Fungi</taxon>
        <taxon>Dikarya</taxon>
        <taxon>Ascomycota</taxon>
        <taxon>Pezizomycotina</taxon>
        <taxon>Sordariomycetes</taxon>
        <taxon>Sordariomycetidae</taxon>
        <taxon>Sordariales</taxon>
        <taxon>Podosporaceae</taxon>
        <taxon>Podospora</taxon>
    </lineage>
</organism>
<name>A0AAV9GNA9_9PEZI</name>
<reference evidence="1" key="2">
    <citation type="submission" date="2023-05" db="EMBL/GenBank/DDBJ databases">
        <authorList>
            <consortium name="Lawrence Berkeley National Laboratory"/>
            <person name="Steindorff A."/>
            <person name="Hensen N."/>
            <person name="Bonometti L."/>
            <person name="Westerberg I."/>
            <person name="Brannstrom I.O."/>
            <person name="Guillou S."/>
            <person name="Cros-Aarteil S."/>
            <person name="Calhoun S."/>
            <person name="Haridas S."/>
            <person name="Kuo A."/>
            <person name="Mondo S."/>
            <person name="Pangilinan J."/>
            <person name="Riley R."/>
            <person name="Labutti K."/>
            <person name="Andreopoulos B."/>
            <person name="Lipzen A."/>
            <person name="Chen C."/>
            <person name="Yanf M."/>
            <person name="Daum C."/>
            <person name="Ng V."/>
            <person name="Clum A."/>
            <person name="Ohm R."/>
            <person name="Martin F."/>
            <person name="Silar P."/>
            <person name="Natvig D."/>
            <person name="Lalanne C."/>
            <person name="Gautier V."/>
            <person name="Ament-Velasquez S.L."/>
            <person name="Kruys A."/>
            <person name="Hutchinson M.I."/>
            <person name="Powell A.J."/>
            <person name="Barry K."/>
            <person name="Miller A.N."/>
            <person name="Grigoriev I.V."/>
            <person name="Debuchy R."/>
            <person name="Gladieux P."/>
            <person name="Thoren M.H."/>
            <person name="Johannesson H."/>
        </authorList>
    </citation>
    <scope>NUCLEOTIDE SEQUENCE</scope>
    <source>
        <strain evidence="1">PSN243</strain>
    </source>
</reference>
<protein>
    <submittedName>
        <fullName evidence="1">Uncharacterized protein</fullName>
    </submittedName>
</protein>
<proteinExistence type="predicted"/>
<evidence type="ECO:0000313" key="2">
    <source>
        <dbReference type="Proteomes" id="UP001321760"/>
    </source>
</evidence>